<dbReference type="AlphaFoldDB" id="A0A5P8P2C9"/>
<protein>
    <submittedName>
        <fullName evidence="2">Type II secretion system protein</fullName>
    </submittedName>
</protein>
<accession>A0A5P8P2C9</accession>
<evidence type="ECO:0000313" key="2">
    <source>
        <dbReference type="EMBL" id="QFR49888.1"/>
    </source>
</evidence>
<dbReference type="RefSeq" id="WP_152307836.1">
    <property type="nucleotide sequence ID" value="NZ_CP043617.1"/>
</dbReference>
<keyword evidence="1" id="KW-0812">Transmembrane</keyword>
<keyword evidence="3" id="KW-1185">Reference proteome</keyword>
<organism evidence="2 3">
    <name type="scientific">Sulfurimonas lithotrophica</name>
    <dbReference type="NCBI Taxonomy" id="2590022"/>
    <lineage>
        <taxon>Bacteria</taxon>
        <taxon>Pseudomonadati</taxon>
        <taxon>Campylobacterota</taxon>
        <taxon>Epsilonproteobacteria</taxon>
        <taxon>Campylobacterales</taxon>
        <taxon>Sulfurimonadaceae</taxon>
        <taxon>Sulfurimonas</taxon>
    </lineage>
</organism>
<evidence type="ECO:0000313" key="3">
    <source>
        <dbReference type="Proteomes" id="UP000326944"/>
    </source>
</evidence>
<dbReference type="KEGG" id="sulg:FJR48_09170"/>
<feature type="transmembrane region" description="Helical" evidence="1">
    <location>
        <begin position="12"/>
        <end position="33"/>
    </location>
</feature>
<dbReference type="OrthoDB" id="5334506at2"/>
<sequence>MVVPYTKRFAFSMIELIFAIVIIGITVASVPIMTNAVGEGVKNNLVQEAIFAASAEINQVLSYRWDENSINEAVDVNATGLAKVINIAVDCNASTKLRPGHINQALHRRCLDDTTTGISAFGSDAGDLDDIDDNIVTNEDLFINDTSSDAYKNEYKYDVNVTASNINGLYAKRVTVTIYNTSGDTITSLNSYTFNIGEVDYYKRLHQ</sequence>
<name>A0A5P8P2C9_9BACT</name>
<gene>
    <name evidence="2" type="ORF">FJR48_09170</name>
</gene>
<evidence type="ECO:0000256" key="1">
    <source>
        <dbReference type="SAM" id="Phobius"/>
    </source>
</evidence>
<keyword evidence="1" id="KW-0472">Membrane</keyword>
<dbReference type="Proteomes" id="UP000326944">
    <property type="component" value="Chromosome"/>
</dbReference>
<reference evidence="2 3" key="1">
    <citation type="submission" date="2019-09" db="EMBL/GenBank/DDBJ databases">
        <title>Sulfurimonas gotlandica sp. nov., a chemoautotrophic and psychrotolerant epsilonproteobacterium isolated from a pelagic redoxcline, and an emended description of the genus Sulfurimonas.</title>
        <authorList>
            <person name="Wang S."/>
            <person name="Jiang L."/>
            <person name="Shao S."/>
        </authorList>
    </citation>
    <scope>NUCLEOTIDE SEQUENCE [LARGE SCALE GENOMIC DNA]</scope>
    <source>
        <strain evidence="2 3">GYSZ_1</strain>
    </source>
</reference>
<proteinExistence type="predicted"/>
<keyword evidence="1" id="KW-1133">Transmembrane helix</keyword>
<dbReference type="EMBL" id="CP043617">
    <property type="protein sequence ID" value="QFR49888.1"/>
    <property type="molecule type" value="Genomic_DNA"/>
</dbReference>